<keyword evidence="3" id="KW-1185">Reference proteome</keyword>
<dbReference type="OrthoDB" id="9783136at2"/>
<name>A0A1E3LVH4_9SPHN</name>
<dbReference type="Gene3D" id="1.25.40.10">
    <property type="entry name" value="Tetratricopeptide repeat domain"/>
    <property type="match status" value="1"/>
</dbReference>
<evidence type="ECO:0000256" key="1">
    <source>
        <dbReference type="PROSITE-ProRule" id="PRU00339"/>
    </source>
</evidence>
<dbReference type="RefSeq" id="WP_069320502.1">
    <property type="nucleotide sequence ID" value="NZ_MDDS01000024.1"/>
</dbReference>
<evidence type="ECO:0000313" key="3">
    <source>
        <dbReference type="Proteomes" id="UP000094487"/>
    </source>
</evidence>
<comment type="caution">
    <text evidence="2">The sequence shown here is derived from an EMBL/GenBank/DDBJ whole genome shotgun (WGS) entry which is preliminary data.</text>
</comment>
<accession>A0A1E3LVH4</accession>
<dbReference type="STRING" id="1888892.BFL28_02100"/>
<dbReference type="InterPro" id="IPR012668">
    <property type="entry name" value="CHP02466"/>
</dbReference>
<sequence length="491" mass="52180">MIVDPRNGAAAVDLGLAALDNGTEASAIPMLQAAVAATPRHAPLWQVLGLLHRAAEDLAPAVAAFERAAALAPSDARIAQGLAHARLEAGLPAVPDFERAKRLAPGDLGVEQGLAAARLAELGAAAAAEGLAPILGQRPDWLQGHGLAARLRWLAGQRDRLTETIDQAIAAAPRDPLRWRQRVFILKQGELLDQALATVGRARTIVGNDLGLAFDEATLLTESGQLDAADRAFAALPAIEDPSVAVHRARHALRRGQADRIEAIVRTTLNGPGAPLVTPYLSIAWRLLGDPRWNALEGDAALIRVVDLPGDFAPLAARLRQLHARSGQPLEQSVRGGTQTDGPLLSHIDPAIAALRAQLVAAVQQHIAQLPAPRAGHPQLGARRDRPVRFAGSWSIRLIGQGFHTAHVHPDGWFSSAFYVDVPPVAAMGEPPNGWLQLGQPPADLAGGLEPFRLVEPRPGRLVLFPSTMWHGTRPIDGGERLTVAFDVARR</sequence>
<protein>
    <submittedName>
        <fullName evidence="2">Uncharacterized protein</fullName>
    </submittedName>
</protein>
<dbReference type="EMBL" id="MDDS01000024">
    <property type="protein sequence ID" value="ODP37781.1"/>
    <property type="molecule type" value="Genomic_DNA"/>
</dbReference>
<evidence type="ECO:0000313" key="2">
    <source>
        <dbReference type="EMBL" id="ODP37781.1"/>
    </source>
</evidence>
<dbReference type="InterPro" id="IPR019734">
    <property type="entry name" value="TPR_rpt"/>
</dbReference>
<reference evidence="2 3" key="1">
    <citation type="submission" date="2016-08" db="EMBL/GenBank/DDBJ databases">
        <title>Draft genome of the agarase producing Sphingomonas sp. MCT13.</title>
        <authorList>
            <person name="D'Andrea M.M."/>
            <person name="Rossolini G.M."/>
            <person name="Thaller M.C."/>
        </authorList>
    </citation>
    <scope>NUCLEOTIDE SEQUENCE [LARGE SCALE GENOMIC DNA]</scope>
    <source>
        <strain evidence="2 3">MCT13</strain>
    </source>
</reference>
<dbReference type="SUPFAM" id="SSF48452">
    <property type="entry name" value="TPR-like"/>
    <property type="match status" value="1"/>
</dbReference>
<dbReference type="Proteomes" id="UP000094487">
    <property type="component" value="Unassembled WGS sequence"/>
</dbReference>
<dbReference type="PROSITE" id="PS50005">
    <property type="entry name" value="TPR"/>
    <property type="match status" value="1"/>
</dbReference>
<organism evidence="2 3">
    <name type="scientific">Sphingomonas turrisvirgatae</name>
    <dbReference type="NCBI Taxonomy" id="1888892"/>
    <lineage>
        <taxon>Bacteria</taxon>
        <taxon>Pseudomonadati</taxon>
        <taxon>Pseudomonadota</taxon>
        <taxon>Alphaproteobacteria</taxon>
        <taxon>Sphingomonadales</taxon>
        <taxon>Sphingomonadaceae</taxon>
        <taxon>Sphingomonas</taxon>
    </lineage>
</organism>
<dbReference type="InterPro" id="IPR011990">
    <property type="entry name" value="TPR-like_helical_dom_sf"/>
</dbReference>
<dbReference type="Gene3D" id="2.60.120.620">
    <property type="entry name" value="q2cbj1_9rhob like domain"/>
    <property type="match status" value="1"/>
</dbReference>
<dbReference type="AlphaFoldDB" id="A0A1E3LVH4"/>
<feature type="repeat" description="TPR" evidence="1">
    <location>
        <begin position="42"/>
        <end position="75"/>
    </location>
</feature>
<keyword evidence="1" id="KW-0802">TPR repeat</keyword>
<proteinExistence type="predicted"/>
<gene>
    <name evidence="2" type="ORF">BFL28_02100</name>
</gene>
<dbReference type="Pfam" id="PF13759">
    <property type="entry name" value="2OG-FeII_Oxy_5"/>
    <property type="match status" value="1"/>
</dbReference>